<dbReference type="AlphaFoldDB" id="A0A119H846"/>
<gene>
    <name evidence="1" type="ORF">WL29_06450</name>
</gene>
<evidence type="ECO:0000313" key="1">
    <source>
        <dbReference type="EMBL" id="KWA72254.1"/>
    </source>
</evidence>
<name>A0A119H846_9BURK</name>
<organism evidence="1 2">
    <name type="scientific">Burkholderia ubonensis</name>
    <dbReference type="NCBI Taxonomy" id="101571"/>
    <lineage>
        <taxon>Bacteria</taxon>
        <taxon>Pseudomonadati</taxon>
        <taxon>Pseudomonadota</taxon>
        <taxon>Betaproteobacteria</taxon>
        <taxon>Burkholderiales</taxon>
        <taxon>Burkholderiaceae</taxon>
        <taxon>Burkholderia</taxon>
        <taxon>Burkholderia cepacia complex</taxon>
    </lineage>
</organism>
<sequence length="67" mass="7784">MPRHVLSKMSCEKYLRFPSMRYLPESDLNEVAKIRAVLALSSHDIYAIWLCARLLEDVPVYFILSLA</sequence>
<evidence type="ECO:0000313" key="2">
    <source>
        <dbReference type="Proteomes" id="UP000060630"/>
    </source>
</evidence>
<proteinExistence type="predicted"/>
<dbReference type="EMBL" id="LPHD01000199">
    <property type="protein sequence ID" value="KWA72254.1"/>
    <property type="molecule type" value="Genomic_DNA"/>
</dbReference>
<accession>A0A119H846</accession>
<dbReference type="Proteomes" id="UP000060630">
    <property type="component" value="Unassembled WGS sequence"/>
</dbReference>
<comment type="caution">
    <text evidence="1">The sequence shown here is derived from an EMBL/GenBank/DDBJ whole genome shotgun (WGS) entry which is preliminary data.</text>
</comment>
<protein>
    <submittedName>
        <fullName evidence="1">Uncharacterized protein</fullName>
    </submittedName>
</protein>
<reference evidence="1 2" key="1">
    <citation type="submission" date="2015-11" db="EMBL/GenBank/DDBJ databases">
        <title>Expanding the genomic diversity of Burkholderia species for the development of highly accurate diagnostics.</title>
        <authorList>
            <person name="Sahl J."/>
            <person name="Keim P."/>
            <person name="Wagner D."/>
        </authorList>
    </citation>
    <scope>NUCLEOTIDE SEQUENCE [LARGE SCALE GENOMIC DNA]</scope>
    <source>
        <strain evidence="1 2">MSMB2087WGS</strain>
    </source>
</reference>